<feature type="compositionally biased region" description="Pro residues" evidence="1">
    <location>
        <begin position="522"/>
        <end position="531"/>
    </location>
</feature>
<feature type="region of interest" description="Disordered" evidence="1">
    <location>
        <begin position="507"/>
        <end position="535"/>
    </location>
</feature>
<evidence type="ECO:0000256" key="1">
    <source>
        <dbReference type="SAM" id="MobiDB-lite"/>
    </source>
</evidence>
<gene>
    <name evidence="2" type="ORF">LTR78_009451</name>
</gene>
<evidence type="ECO:0000313" key="3">
    <source>
        <dbReference type="Proteomes" id="UP001274830"/>
    </source>
</evidence>
<accession>A0AAE0TRH5</accession>
<name>A0AAE0TRH5_9PEZI</name>
<evidence type="ECO:0000313" key="2">
    <source>
        <dbReference type="EMBL" id="KAK3670616.1"/>
    </source>
</evidence>
<feature type="region of interest" description="Disordered" evidence="1">
    <location>
        <begin position="275"/>
        <end position="353"/>
    </location>
</feature>
<dbReference type="AlphaFoldDB" id="A0AAE0TRH5"/>
<proteinExistence type="predicted"/>
<keyword evidence="3" id="KW-1185">Reference proteome</keyword>
<feature type="region of interest" description="Disordered" evidence="1">
    <location>
        <begin position="69"/>
        <end position="89"/>
    </location>
</feature>
<dbReference type="EMBL" id="JAUTXT010000053">
    <property type="protein sequence ID" value="KAK3670616.1"/>
    <property type="molecule type" value="Genomic_DNA"/>
</dbReference>
<protein>
    <submittedName>
        <fullName evidence="2">Uncharacterized protein</fullName>
    </submittedName>
</protein>
<comment type="caution">
    <text evidence="2">The sequence shown here is derived from an EMBL/GenBank/DDBJ whole genome shotgun (WGS) entry which is preliminary data.</text>
</comment>
<dbReference type="Proteomes" id="UP001274830">
    <property type="component" value="Unassembled WGS sequence"/>
</dbReference>
<reference evidence="2" key="1">
    <citation type="submission" date="2023-07" db="EMBL/GenBank/DDBJ databases">
        <title>Black Yeasts Isolated from many extreme environments.</title>
        <authorList>
            <person name="Coleine C."/>
            <person name="Stajich J.E."/>
            <person name="Selbmann L."/>
        </authorList>
    </citation>
    <scope>NUCLEOTIDE SEQUENCE</scope>
    <source>
        <strain evidence="2">CCFEE 5485</strain>
    </source>
</reference>
<feature type="compositionally biased region" description="Acidic residues" evidence="1">
    <location>
        <begin position="437"/>
        <end position="446"/>
    </location>
</feature>
<feature type="region of interest" description="Disordered" evidence="1">
    <location>
        <begin position="419"/>
        <end position="446"/>
    </location>
</feature>
<organism evidence="2 3">
    <name type="scientific">Recurvomyces mirabilis</name>
    <dbReference type="NCBI Taxonomy" id="574656"/>
    <lineage>
        <taxon>Eukaryota</taxon>
        <taxon>Fungi</taxon>
        <taxon>Dikarya</taxon>
        <taxon>Ascomycota</taxon>
        <taxon>Pezizomycotina</taxon>
        <taxon>Dothideomycetes</taxon>
        <taxon>Dothideomycetidae</taxon>
        <taxon>Mycosphaerellales</taxon>
        <taxon>Teratosphaeriaceae</taxon>
        <taxon>Recurvomyces</taxon>
    </lineage>
</organism>
<sequence length="553" mass="60000">MYLDAACQSPIMTLGWADSDHLSQAKVAQYKQMGSFQCAVAISVAPGPERSFDRREHDGQGLRLARQNWPLPTPNPLYAESNDPPTSDEKIKRQVDSTIAAQETVATGPNFMPWVVDIPPWDISHDSVSQSDDEETLATLTDEDPPAFWPPQSAELRPQDAIKTRDANKCPYKATTRAHGTQCFDKLPKQFPADTIKLCVNFGPSWHCSSDPKNWLDLPYERDQLHNGVGDARKSGWCSHGITTRDQKPVGDADPQPFGWYAANVAGVGSVETRAEGSVMQDGPDADSTWQPDDDDVGPMDSNGDPNTHPEPLLGDDDLGLIDIKRDDPYGNSTLQPLHDSPHSAMTADDPTITPRSTMAESGTSYDYNTVPVSIRGPRWSEYSMGISMGRISSTMPPPVEGPVWRSYSAYTASLASASEAAKATPRGVSPATTAEDLYDPPTDDVETAYNASSDATTMLNSPDPLTPRKPPIWTGPKQVCTPTGGGQICTPVGPLVPPALSENQKHPAATTRARRKAVPPGVIPMWPPTTPTLVSKRRTDKEMPLVPVPFIV</sequence>